<evidence type="ECO:0000313" key="3">
    <source>
        <dbReference type="Proteomes" id="UP001412067"/>
    </source>
</evidence>
<comment type="caution">
    <text evidence="2">The sequence shown here is derived from an EMBL/GenBank/DDBJ whole genome shotgun (WGS) entry which is preliminary data.</text>
</comment>
<feature type="compositionally biased region" description="Basic residues" evidence="1">
    <location>
        <begin position="77"/>
        <end position="92"/>
    </location>
</feature>
<organism evidence="2 3">
    <name type="scientific">Platanthera guangdongensis</name>
    <dbReference type="NCBI Taxonomy" id="2320717"/>
    <lineage>
        <taxon>Eukaryota</taxon>
        <taxon>Viridiplantae</taxon>
        <taxon>Streptophyta</taxon>
        <taxon>Embryophyta</taxon>
        <taxon>Tracheophyta</taxon>
        <taxon>Spermatophyta</taxon>
        <taxon>Magnoliopsida</taxon>
        <taxon>Liliopsida</taxon>
        <taxon>Asparagales</taxon>
        <taxon>Orchidaceae</taxon>
        <taxon>Orchidoideae</taxon>
        <taxon>Orchideae</taxon>
        <taxon>Orchidinae</taxon>
        <taxon>Platanthera</taxon>
    </lineage>
</organism>
<keyword evidence="3" id="KW-1185">Reference proteome</keyword>
<dbReference type="Proteomes" id="UP001412067">
    <property type="component" value="Unassembled WGS sequence"/>
</dbReference>
<sequence>MRLLELVHCGRPAAADDETLASKSSATAAKLRRKNFGGQAAAAWRPSLGPISEDGVQLLISPEKFPPMTPAKDRKHSEKRKGQKTANAHHRVERGDFRQNEVSIVVPSFAPALFMF</sequence>
<gene>
    <name evidence="2" type="ORF">KSP40_PGU012534</name>
</gene>
<dbReference type="PANTHER" id="PTHR35318">
    <property type="entry name" value="BNAA10G08410D PROTEIN"/>
    <property type="match status" value="1"/>
</dbReference>
<accession>A0ABR2LWR6</accession>
<proteinExistence type="predicted"/>
<name>A0ABR2LWR6_9ASPA</name>
<evidence type="ECO:0000313" key="2">
    <source>
        <dbReference type="EMBL" id="KAK8953174.1"/>
    </source>
</evidence>
<reference evidence="2 3" key="1">
    <citation type="journal article" date="2022" name="Nat. Plants">
        <title>Genomes of leafy and leafless Platanthera orchids illuminate the evolution of mycoheterotrophy.</title>
        <authorList>
            <person name="Li M.H."/>
            <person name="Liu K.W."/>
            <person name="Li Z."/>
            <person name="Lu H.C."/>
            <person name="Ye Q.L."/>
            <person name="Zhang D."/>
            <person name="Wang J.Y."/>
            <person name="Li Y.F."/>
            <person name="Zhong Z.M."/>
            <person name="Liu X."/>
            <person name="Yu X."/>
            <person name="Liu D.K."/>
            <person name="Tu X.D."/>
            <person name="Liu B."/>
            <person name="Hao Y."/>
            <person name="Liao X.Y."/>
            <person name="Jiang Y.T."/>
            <person name="Sun W.H."/>
            <person name="Chen J."/>
            <person name="Chen Y.Q."/>
            <person name="Ai Y."/>
            <person name="Zhai J.W."/>
            <person name="Wu S.S."/>
            <person name="Zhou Z."/>
            <person name="Hsiao Y.Y."/>
            <person name="Wu W.L."/>
            <person name="Chen Y.Y."/>
            <person name="Lin Y.F."/>
            <person name="Hsu J.L."/>
            <person name="Li C.Y."/>
            <person name="Wang Z.W."/>
            <person name="Zhao X."/>
            <person name="Zhong W.Y."/>
            <person name="Ma X.K."/>
            <person name="Ma L."/>
            <person name="Huang J."/>
            <person name="Chen G.Z."/>
            <person name="Huang M.Z."/>
            <person name="Huang L."/>
            <person name="Peng D.H."/>
            <person name="Luo Y.B."/>
            <person name="Zou S.Q."/>
            <person name="Chen S.P."/>
            <person name="Lan S."/>
            <person name="Tsai W.C."/>
            <person name="Van de Peer Y."/>
            <person name="Liu Z.J."/>
        </authorList>
    </citation>
    <scope>NUCLEOTIDE SEQUENCE [LARGE SCALE GENOMIC DNA]</scope>
    <source>
        <strain evidence="2">Lor288</strain>
    </source>
</reference>
<dbReference type="EMBL" id="JBBWWR010000014">
    <property type="protein sequence ID" value="KAK8953174.1"/>
    <property type="molecule type" value="Genomic_DNA"/>
</dbReference>
<feature type="region of interest" description="Disordered" evidence="1">
    <location>
        <begin position="63"/>
        <end position="94"/>
    </location>
</feature>
<protein>
    <submittedName>
        <fullName evidence="2">Uncharacterized protein</fullName>
    </submittedName>
</protein>
<evidence type="ECO:0000256" key="1">
    <source>
        <dbReference type="SAM" id="MobiDB-lite"/>
    </source>
</evidence>
<dbReference type="PANTHER" id="PTHR35318:SF2">
    <property type="entry name" value="OS08G0138900 PROTEIN"/>
    <property type="match status" value="1"/>
</dbReference>